<evidence type="ECO:0000313" key="2">
    <source>
        <dbReference type="Proteomes" id="UP000076738"/>
    </source>
</evidence>
<keyword evidence="2" id="KW-1185">Reference proteome</keyword>
<dbReference type="EMBL" id="KV417287">
    <property type="protein sequence ID" value="KZO95879.1"/>
    <property type="molecule type" value="Genomic_DNA"/>
</dbReference>
<gene>
    <name evidence="1" type="ORF">CALVIDRAFT_537848</name>
</gene>
<evidence type="ECO:0000313" key="1">
    <source>
        <dbReference type="EMBL" id="KZO95879.1"/>
    </source>
</evidence>
<reference evidence="1 2" key="1">
    <citation type="journal article" date="2016" name="Mol. Biol. Evol.">
        <title>Comparative Genomics of Early-Diverging Mushroom-Forming Fungi Provides Insights into the Origins of Lignocellulose Decay Capabilities.</title>
        <authorList>
            <person name="Nagy L.G."/>
            <person name="Riley R."/>
            <person name="Tritt A."/>
            <person name="Adam C."/>
            <person name="Daum C."/>
            <person name="Floudas D."/>
            <person name="Sun H."/>
            <person name="Yadav J.S."/>
            <person name="Pangilinan J."/>
            <person name="Larsson K.H."/>
            <person name="Matsuura K."/>
            <person name="Barry K."/>
            <person name="Labutti K."/>
            <person name="Kuo R."/>
            <person name="Ohm R.A."/>
            <person name="Bhattacharya S.S."/>
            <person name="Shirouzu T."/>
            <person name="Yoshinaga Y."/>
            <person name="Martin F.M."/>
            <person name="Grigoriev I.V."/>
            <person name="Hibbett D.S."/>
        </authorList>
    </citation>
    <scope>NUCLEOTIDE SEQUENCE [LARGE SCALE GENOMIC DNA]</scope>
    <source>
        <strain evidence="1 2">TUFC12733</strain>
    </source>
</reference>
<organism evidence="1 2">
    <name type="scientific">Calocera viscosa (strain TUFC12733)</name>
    <dbReference type="NCBI Taxonomy" id="1330018"/>
    <lineage>
        <taxon>Eukaryota</taxon>
        <taxon>Fungi</taxon>
        <taxon>Dikarya</taxon>
        <taxon>Basidiomycota</taxon>
        <taxon>Agaricomycotina</taxon>
        <taxon>Dacrymycetes</taxon>
        <taxon>Dacrymycetales</taxon>
        <taxon>Dacrymycetaceae</taxon>
        <taxon>Calocera</taxon>
    </lineage>
</organism>
<dbReference type="Proteomes" id="UP000076738">
    <property type="component" value="Unassembled WGS sequence"/>
</dbReference>
<name>A0A167LNU8_CALVF</name>
<protein>
    <submittedName>
        <fullName evidence="1">Uncharacterized protein</fullName>
    </submittedName>
</protein>
<sequence length="54" mass="5963">MSTRRPTDMLLTSHLALLVEGHRSLDISPHVALRLPSVCVSRGAYMRLTSTVCI</sequence>
<proteinExistence type="predicted"/>
<accession>A0A167LNU8</accession>
<dbReference type="AlphaFoldDB" id="A0A167LNU8"/>